<dbReference type="RefSeq" id="WP_259096090.1">
    <property type="nucleotide sequence ID" value="NZ_BAAAZC010000003.1"/>
</dbReference>
<reference evidence="5" key="1">
    <citation type="journal article" date="2019" name="Int. J. Syst. Evol. Microbiol.">
        <title>The Global Catalogue of Microorganisms (GCM) 10K type strain sequencing project: providing services to taxonomists for standard genome sequencing and annotation.</title>
        <authorList>
            <consortium name="The Broad Institute Genomics Platform"/>
            <consortium name="The Broad Institute Genome Sequencing Center for Infectious Disease"/>
            <person name="Wu L."/>
            <person name="Ma J."/>
        </authorList>
    </citation>
    <scope>NUCLEOTIDE SEQUENCE [LARGE SCALE GENOMIC DNA]</scope>
    <source>
        <strain evidence="5">JCM 16601</strain>
    </source>
</reference>
<evidence type="ECO:0000313" key="4">
    <source>
        <dbReference type="EMBL" id="GAA3958289.1"/>
    </source>
</evidence>
<dbReference type="InterPro" id="IPR032466">
    <property type="entry name" value="Metal_Hydrolase"/>
</dbReference>
<dbReference type="Proteomes" id="UP001500742">
    <property type="component" value="Unassembled WGS sequence"/>
</dbReference>
<evidence type="ECO:0000256" key="2">
    <source>
        <dbReference type="ARBA" id="ARBA00022801"/>
    </source>
</evidence>
<keyword evidence="2" id="KW-0378">Hydrolase</keyword>
<evidence type="ECO:0000256" key="1">
    <source>
        <dbReference type="ARBA" id="ARBA00010716"/>
    </source>
</evidence>
<sequence length="208" mass="22714">MTIAPEVFKPSQIAMLIEAGITLSVGHSNATYPQAKAAFDMGINLVTHFYNAMSLFLPKSPGVVGAVFDDPRIYTPIILDGIHCDYAAARIAWKLKKDKLFLVSDALFTGRTMKKFQWRGIDIILENGAYRNSEGNLNGAAITMGDAVRNAVTHVGIPLQEAIEMATIRPAKALNIDDKVGKIVPGYPARFTVFDKGLQNFEALCLVE</sequence>
<dbReference type="EMBL" id="BAAAZC010000003">
    <property type="protein sequence ID" value="GAA3958289.1"/>
    <property type="molecule type" value="Genomic_DNA"/>
</dbReference>
<dbReference type="Gene3D" id="3.20.20.140">
    <property type="entry name" value="Metal-dependent hydrolases"/>
    <property type="match status" value="1"/>
</dbReference>
<keyword evidence="5" id="KW-1185">Reference proteome</keyword>
<dbReference type="InterPro" id="IPR006680">
    <property type="entry name" value="Amidohydro-rel"/>
</dbReference>
<accession>A0ABP7P2U5</accession>
<dbReference type="Pfam" id="PF01979">
    <property type="entry name" value="Amidohydro_1"/>
    <property type="match status" value="1"/>
</dbReference>
<feature type="domain" description="Amidohydrolase-related" evidence="3">
    <location>
        <begin position="13"/>
        <end position="196"/>
    </location>
</feature>
<dbReference type="Gene3D" id="2.30.40.10">
    <property type="entry name" value="Urease, subunit C, domain 1"/>
    <property type="match status" value="1"/>
</dbReference>
<gene>
    <name evidence="4" type="ORF">GCM10022210_01970</name>
</gene>
<name>A0ABP7P2U5_9SPHI</name>
<dbReference type="PANTHER" id="PTHR11113:SF14">
    <property type="entry name" value="N-ACETYLGLUCOSAMINE-6-PHOSPHATE DEACETYLASE"/>
    <property type="match status" value="1"/>
</dbReference>
<dbReference type="SUPFAM" id="SSF51556">
    <property type="entry name" value="Metallo-dependent hydrolases"/>
    <property type="match status" value="1"/>
</dbReference>
<proteinExistence type="inferred from homology"/>
<comment type="caution">
    <text evidence="4">The sequence shown here is derived from an EMBL/GenBank/DDBJ whole genome shotgun (WGS) entry which is preliminary data.</text>
</comment>
<dbReference type="InterPro" id="IPR011059">
    <property type="entry name" value="Metal-dep_hydrolase_composite"/>
</dbReference>
<organism evidence="4 5">
    <name type="scientific">Mucilaginibacter dorajii</name>
    <dbReference type="NCBI Taxonomy" id="692994"/>
    <lineage>
        <taxon>Bacteria</taxon>
        <taxon>Pseudomonadati</taxon>
        <taxon>Bacteroidota</taxon>
        <taxon>Sphingobacteriia</taxon>
        <taxon>Sphingobacteriales</taxon>
        <taxon>Sphingobacteriaceae</taxon>
        <taxon>Mucilaginibacter</taxon>
    </lineage>
</organism>
<evidence type="ECO:0000259" key="3">
    <source>
        <dbReference type="Pfam" id="PF01979"/>
    </source>
</evidence>
<comment type="similarity">
    <text evidence="1">Belongs to the metallo-dependent hydrolases superfamily. NagA family.</text>
</comment>
<evidence type="ECO:0000313" key="5">
    <source>
        <dbReference type="Proteomes" id="UP001500742"/>
    </source>
</evidence>
<protein>
    <recommendedName>
        <fullName evidence="3">Amidohydrolase-related domain-containing protein</fullName>
    </recommendedName>
</protein>
<dbReference type="PANTHER" id="PTHR11113">
    <property type="entry name" value="N-ACETYLGLUCOSAMINE-6-PHOSPHATE DEACETYLASE"/>
    <property type="match status" value="1"/>
</dbReference>